<sequence>MDNLRRWNDESETWLGPGSLVIVVRESSPLQKVFILVLGAREVRIDQITASYRQRAAN</sequence>
<evidence type="ECO:0000313" key="2">
    <source>
        <dbReference type="Proteomes" id="UP000035740"/>
    </source>
</evidence>
<keyword evidence="2" id="KW-1185">Reference proteome</keyword>
<dbReference type="EMBL" id="KQ090750">
    <property type="protein sequence ID" value="KMS94863.1"/>
    <property type="molecule type" value="Genomic_DNA"/>
</dbReference>
<accession>A0A0J8B4S6</accession>
<dbReference type="Proteomes" id="UP000035740">
    <property type="component" value="Unassembled WGS sequence"/>
</dbReference>
<dbReference type="Gramene" id="KMS94863">
    <property type="protein sequence ID" value="KMS94863"/>
    <property type="gene ID" value="BVRB_014580"/>
</dbReference>
<protein>
    <submittedName>
        <fullName evidence="1">Uncharacterized protein</fullName>
    </submittedName>
</protein>
<dbReference type="AlphaFoldDB" id="A0A0J8B4S6"/>
<reference evidence="1 2" key="1">
    <citation type="journal article" date="2014" name="Nature">
        <title>The genome of the recently domesticated crop plant sugar beet (Beta vulgaris).</title>
        <authorList>
            <person name="Dohm J.C."/>
            <person name="Minoche A.E."/>
            <person name="Holtgrawe D."/>
            <person name="Capella-Gutierrez S."/>
            <person name="Zakrzewski F."/>
            <person name="Tafer H."/>
            <person name="Rupp O."/>
            <person name="Sorensen T.R."/>
            <person name="Stracke R."/>
            <person name="Reinhardt R."/>
            <person name="Goesmann A."/>
            <person name="Kraft T."/>
            <person name="Schulz B."/>
            <person name="Stadler P.F."/>
            <person name="Schmidt T."/>
            <person name="Gabaldon T."/>
            <person name="Lehrach H."/>
            <person name="Weisshaar B."/>
            <person name="Himmelbauer H."/>
        </authorList>
    </citation>
    <scope>NUCLEOTIDE SEQUENCE [LARGE SCALE GENOMIC DNA]</scope>
    <source>
        <tissue evidence="1">Taproot</tissue>
    </source>
</reference>
<gene>
    <name evidence="1" type="ORF">BVRB_014580</name>
</gene>
<organism evidence="1 2">
    <name type="scientific">Beta vulgaris subsp. vulgaris</name>
    <name type="common">Beet</name>
    <dbReference type="NCBI Taxonomy" id="3555"/>
    <lineage>
        <taxon>Eukaryota</taxon>
        <taxon>Viridiplantae</taxon>
        <taxon>Streptophyta</taxon>
        <taxon>Embryophyta</taxon>
        <taxon>Tracheophyta</taxon>
        <taxon>Spermatophyta</taxon>
        <taxon>Magnoliopsida</taxon>
        <taxon>eudicotyledons</taxon>
        <taxon>Gunneridae</taxon>
        <taxon>Pentapetalae</taxon>
        <taxon>Caryophyllales</taxon>
        <taxon>Chenopodiaceae</taxon>
        <taxon>Betoideae</taxon>
        <taxon>Beta</taxon>
    </lineage>
</organism>
<evidence type="ECO:0000313" key="1">
    <source>
        <dbReference type="EMBL" id="KMS94863.1"/>
    </source>
</evidence>
<proteinExistence type="predicted"/>
<name>A0A0J8B4S6_BETVV</name>